<organism evidence="2 3">
    <name type="scientific">Hermanssonia centrifuga</name>
    <dbReference type="NCBI Taxonomy" id="98765"/>
    <lineage>
        <taxon>Eukaryota</taxon>
        <taxon>Fungi</taxon>
        <taxon>Dikarya</taxon>
        <taxon>Basidiomycota</taxon>
        <taxon>Agaricomycotina</taxon>
        <taxon>Agaricomycetes</taxon>
        <taxon>Polyporales</taxon>
        <taxon>Meruliaceae</taxon>
        <taxon>Hermanssonia</taxon>
    </lineage>
</organism>
<dbReference type="AlphaFoldDB" id="A0A2R6S4S0"/>
<evidence type="ECO:0000313" key="3">
    <source>
        <dbReference type="Proteomes" id="UP000186601"/>
    </source>
</evidence>
<feature type="compositionally biased region" description="Basic and acidic residues" evidence="1">
    <location>
        <begin position="51"/>
        <end position="62"/>
    </location>
</feature>
<feature type="compositionally biased region" description="Low complexity" evidence="1">
    <location>
        <begin position="66"/>
        <end position="82"/>
    </location>
</feature>
<keyword evidence="3" id="KW-1185">Reference proteome</keyword>
<dbReference type="Proteomes" id="UP000186601">
    <property type="component" value="Unassembled WGS sequence"/>
</dbReference>
<evidence type="ECO:0000256" key="1">
    <source>
        <dbReference type="SAM" id="MobiDB-lite"/>
    </source>
</evidence>
<reference evidence="2 3" key="1">
    <citation type="submission" date="2018-02" db="EMBL/GenBank/DDBJ databases">
        <title>Genome sequence of the basidiomycete white-rot fungus Phlebia centrifuga.</title>
        <authorList>
            <person name="Granchi Z."/>
            <person name="Peng M."/>
            <person name="de Vries R.P."/>
            <person name="Hilden K."/>
            <person name="Makela M.R."/>
            <person name="Grigoriev I."/>
            <person name="Riley R."/>
        </authorList>
    </citation>
    <scope>NUCLEOTIDE SEQUENCE [LARGE SCALE GENOMIC DNA]</scope>
    <source>
        <strain evidence="2 3">FBCC195</strain>
    </source>
</reference>
<proteinExistence type="predicted"/>
<feature type="compositionally biased region" description="Polar residues" evidence="1">
    <location>
        <begin position="7"/>
        <end position="18"/>
    </location>
</feature>
<dbReference type="STRING" id="98765.A0A2R6S4S0"/>
<accession>A0A2R6S4S0</accession>
<feature type="region of interest" description="Disordered" evidence="1">
    <location>
        <begin position="38"/>
        <end position="113"/>
    </location>
</feature>
<evidence type="ECO:0000313" key="2">
    <source>
        <dbReference type="EMBL" id="PSS37245.1"/>
    </source>
</evidence>
<name>A0A2R6S4S0_9APHY</name>
<gene>
    <name evidence="2" type="ORF">PHLCEN_2v883</name>
</gene>
<dbReference type="EMBL" id="MLYV02000069">
    <property type="protein sequence ID" value="PSS37245.1"/>
    <property type="molecule type" value="Genomic_DNA"/>
</dbReference>
<feature type="region of interest" description="Disordered" evidence="1">
    <location>
        <begin position="1"/>
        <end position="23"/>
    </location>
</feature>
<comment type="caution">
    <text evidence="2">The sequence shown here is derived from an EMBL/GenBank/DDBJ whole genome shotgun (WGS) entry which is preliminary data.</text>
</comment>
<sequence length="164" mass="17537">MSKNREFSITTEHSTSSMPGYPIVKLEGDGAALLFEDNSTVVEEPTPTEGAVKEEHGVKDEDTGASVGVPSTSRSSSTDMKPSPSPGLGGGDDRSPATPIIGPKPKIKVEKAGPQLIGDLPRAEEAAMRTFVEIQENHYQYGTLGRSREALESMTCDCQYEHGQ</sequence>
<dbReference type="OrthoDB" id="422362at2759"/>
<protein>
    <submittedName>
        <fullName evidence="2">Uncharacterized protein</fullName>
    </submittedName>
</protein>